<gene>
    <name evidence="2" type="primary">ga02556</name>
    <name evidence="2" type="ORF">PR202_ga02556</name>
</gene>
<dbReference type="EMBL" id="BQKI01000001">
    <property type="protein sequence ID" value="GJM86673.1"/>
    <property type="molecule type" value="Genomic_DNA"/>
</dbReference>
<proteinExistence type="predicted"/>
<organism evidence="2 3">
    <name type="scientific">Eleusine coracana subsp. coracana</name>
    <dbReference type="NCBI Taxonomy" id="191504"/>
    <lineage>
        <taxon>Eukaryota</taxon>
        <taxon>Viridiplantae</taxon>
        <taxon>Streptophyta</taxon>
        <taxon>Embryophyta</taxon>
        <taxon>Tracheophyta</taxon>
        <taxon>Spermatophyta</taxon>
        <taxon>Magnoliopsida</taxon>
        <taxon>Liliopsida</taxon>
        <taxon>Poales</taxon>
        <taxon>Poaceae</taxon>
        <taxon>PACMAD clade</taxon>
        <taxon>Chloridoideae</taxon>
        <taxon>Cynodonteae</taxon>
        <taxon>Eleusininae</taxon>
        <taxon>Eleusine</taxon>
    </lineage>
</organism>
<comment type="caution">
    <text evidence="2">The sequence shown here is derived from an EMBL/GenBank/DDBJ whole genome shotgun (WGS) entry which is preliminary data.</text>
</comment>
<dbReference type="AlphaFoldDB" id="A0AAV5BM15"/>
<dbReference type="Proteomes" id="UP001054889">
    <property type="component" value="Unassembled WGS sequence"/>
</dbReference>
<feature type="region of interest" description="Disordered" evidence="1">
    <location>
        <begin position="1"/>
        <end position="21"/>
    </location>
</feature>
<accession>A0AAV5BM15</accession>
<name>A0AAV5BM15_ELECO</name>
<evidence type="ECO:0000313" key="2">
    <source>
        <dbReference type="EMBL" id="GJM86673.1"/>
    </source>
</evidence>
<keyword evidence="3" id="KW-1185">Reference proteome</keyword>
<sequence length="172" mass="18397">MARSHRVSSQAKSKPGTLKISRKEVVPPEVLAGSRTTAAAAAAKQRLWRRDAGESSCPHARHDVRAGAVCASSLSRVSTATARNFRTLMISARIIFSGNAGTRAVSREETVASDRRGKEIHATRFVLVVGAVYPVCLPVRPPWDGVVGVGASWAVKKRQKRKWSEGAAGTLA</sequence>
<protein>
    <submittedName>
        <fullName evidence="2">Uncharacterized protein</fullName>
    </submittedName>
</protein>
<reference evidence="2" key="1">
    <citation type="journal article" date="2018" name="DNA Res.">
        <title>Multiple hybrid de novo genome assembly of finger millet, an orphan allotetraploid crop.</title>
        <authorList>
            <person name="Hatakeyama M."/>
            <person name="Aluri S."/>
            <person name="Balachadran M.T."/>
            <person name="Sivarajan S.R."/>
            <person name="Patrignani A."/>
            <person name="Gruter S."/>
            <person name="Poveda L."/>
            <person name="Shimizu-Inatsugi R."/>
            <person name="Baeten J."/>
            <person name="Francoijs K.J."/>
            <person name="Nataraja K.N."/>
            <person name="Reddy Y.A.N."/>
            <person name="Phadnis S."/>
            <person name="Ravikumar R.L."/>
            <person name="Schlapbach R."/>
            <person name="Sreeman S.M."/>
            <person name="Shimizu K.K."/>
        </authorList>
    </citation>
    <scope>NUCLEOTIDE SEQUENCE</scope>
</reference>
<evidence type="ECO:0000313" key="3">
    <source>
        <dbReference type="Proteomes" id="UP001054889"/>
    </source>
</evidence>
<reference evidence="2" key="2">
    <citation type="submission" date="2021-12" db="EMBL/GenBank/DDBJ databases">
        <title>Resequencing data analysis of finger millet.</title>
        <authorList>
            <person name="Hatakeyama M."/>
            <person name="Aluri S."/>
            <person name="Balachadran M.T."/>
            <person name="Sivarajan S.R."/>
            <person name="Poveda L."/>
            <person name="Shimizu-Inatsugi R."/>
            <person name="Schlapbach R."/>
            <person name="Sreeman S.M."/>
            <person name="Shimizu K.K."/>
        </authorList>
    </citation>
    <scope>NUCLEOTIDE SEQUENCE</scope>
</reference>
<evidence type="ECO:0000256" key="1">
    <source>
        <dbReference type="SAM" id="MobiDB-lite"/>
    </source>
</evidence>